<dbReference type="OrthoDB" id="212141at2157"/>
<reference evidence="1 2" key="1">
    <citation type="submission" date="2016-10" db="EMBL/GenBank/DDBJ databases">
        <authorList>
            <person name="Varghese N."/>
            <person name="Submissions S."/>
        </authorList>
    </citation>
    <scope>NUCLEOTIDE SEQUENCE [LARGE SCALE GENOMIC DNA]</scope>
    <source>
        <strain evidence="1 2">CGMCC 1.3527</strain>
    </source>
</reference>
<dbReference type="RefSeq" id="WP_149797945.1">
    <property type="nucleotide sequence ID" value="NZ_FNBO01000003.1"/>
</dbReference>
<organism evidence="1 2">
    <name type="scientific">Halorubrum xinjiangense</name>
    <dbReference type="NCBI Taxonomy" id="261291"/>
    <lineage>
        <taxon>Archaea</taxon>
        <taxon>Methanobacteriati</taxon>
        <taxon>Methanobacteriota</taxon>
        <taxon>Stenosarchaea group</taxon>
        <taxon>Halobacteria</taxon>
        <taxon>Halobacteriales</taxon>
        <taxon>Haloferacaceae</taxon>
        <taxon>Halorubrum</taxon>
    </lineage>
</organism>
<proteinExistence type="predicted"/>
<gene>
    <name evidence="1" type="ORF">SAMN04488067_10378</name>
</gene>
<dbReference type="Pfam" id="PF08905">
    <property type="entry name" value="DUF1850"/>
    <property type="match status" value="1"/>
</dbReference>
<keyword evidence="2" id="KW-1185">Reference proteome</keyword>
<dbReference type="EMBL" id="FNBO01000003">
    <property type="protein sequence ID" value="SDF28052.1"/>
    <property type="molecule type" value="Genomic_DNA"/>
</dbReference>
<dbReference type="AlphaFoldDB" id="A0A1G7JSY1"/>
<name>A0A1G7JSY1_9EURY</name>
<evidence type="ECO:0008006" key="3">
    <source>
        <dbReference type="Google" id="ProtNLM"/>
    </source>
</evidence>
<evidence type="ECO:0000313" key="2">
    <source>
        <dbReference type="Proteomes" id="UP000324020"/>
    </source>
</evidence>
<sequence>MTSGSRLPSSRRGTALFAVALAATLATATGAGYALGAVDAVAGGPTLVVTDDSGTELVTAPVSEETEVVIEYTHSVEKTTVRDVYVPRDGELVMTRMEFSSFGAGLPSQADVTERDGRYVFEPPSESYSTLHLKTGTVADHDLVVGDERYDIAGMTDGGAVELTVERRAIPAL</sequence>
<protein>
    <recommendedName>
        <fullName evidence="3">DUF1850 domain-containing protein</fullName>
    </recommendedName>
</protein>
<dbReference type="InterPro" id="IPR015001">
    <property type="entry name" value="DUF1850"/>
</dbReference>
<evidence type="ECO:0000313" key="1">
    <source>
        <dbReference type="EMBL" id="SDF28052.1"/>
    </source>
</evidence>
<dbReference type="Proteomes" id="UP000324020">
    <property type="component" value="Unassembled WGS sequence"/>
</dbReference>
<accession>A0A1G7JSY1</accession>